<evidence type="ECO:0000313" key="2">
    <source>
        <dbReference type="EMBL" id="KAG9066715.1"/>
    </source>
</evidence>
<dbReference type="OrthoDB" id="5593994at2759"/>
<evidence type="ECO:0000313" key="3">
    <source>
        <dbReference type="Proteomes" id="UP000707451"/>
    </source>
</evidence>
<dbReference type="AlphaFoldDB" id="A0A9P8BSN5"/>
<feature type="compositionally biased region" description="Low complexity" evidence="1">
    <location>
        <begin position="276"/>
        <end position="291"/>
    </location>
</feature>
<keyword evidence="3" id="KW-1185">Reference proteome</keyword>
<feature type="compositionally biased region" description="Low complexity" evidence="1">
    <location>
        <begin position="210"/>
        <end position="233"/>
    </location>
</feature>
<dbReference type="Proteomes" id="UP000707451">
    <property type="component" value="Unassembled WGS sequence"/>
</dbReference>
<accession>A0A9P8BSN5</accession>
<evidence type="ECO:0000256" key="1">
    <source>
        <dbReference type="SAM" id="MobiDB-lite"/>
    </source>
</evidence>
<feature type="region of interest" description="Disordered" evidence="1">
    <location>
        <begin position="56"/>
        <end position="124"/>
    </location>
</feature>
<proteinExistence type="predicted"/>
<organism evidence="2 3">
    <name type="scientific">Linnemannia hyalina</name>
    <dbReference type="NCBI Taxonomy" id="64524"/>
    <lineage>
        <taxon>Eukaryota</taxon>
        <taxon>Fungi</taxon>
        <taxon>Fungi incertae sedis</taxon>
        <taxon>Mucoromycota</taxon>
        <taxon>Mortierellomycotina</taxon>
        <taxon>Mortierellomycetes</taxon>
        <taxon>Mortierellales</taxon>
        <taxon>Mortierellaceae</taxon>
        <taxon>Linnemannia</taxon>
    </lineage>
</organism>
<dbReference type="EMBL" id="JAHRHY010000009">
    <property type="protein sequence ID" value="KAG9066715.1"/>
    <property type="molecule type" value="Genomic_DNA"/>
</dbReference>
<dbReference type="GO" id="GO:0035091">
    <property type="term" value="F:phosphatidylinositol binding"/>
    <property type="evidence" value="ECO:0007669"/>
    <property type="project" value="InterPro"/>
</dbReference>
<dbReference type="Gene3D" id="3.30.1520.10">
    <property type="entry name" value="Phox-like domain"/>
    <property type="match status" value="1"/>
</dbReference>
<reference evidence="2" key="1">
    <citation type="submission" date="2021-06" db="EMBL/GenBank/DDBJ databases">
        <title>Genome Sequence of Mortierella hyaline Strain SCG-10, a Cold-Adapted, Nitrate-Reducing Fungus Isolated from Soil in Minnesota, USA.</title>
        <authorList>
            <person name="Aldossari N."/>
        </authorList>
    </citation>
    <scope>NUCLEOTIDE SEQUENCE</scope>
    <source>
        <strain evidence="2">SCG-10</strain>
    </source>
</reference>
<comment type="caution">
    <text evidence="2">The sequence shown here is derived from an EMBL/GenBank/DDBJ whole genome shotgun (WGS) entry which is preliminary data.</text>
</comment>
<feature type="region of interest" description="Disordered" evidence="1">
    <location>
        <begin position="210"/>
        <end position="325"/>
    </location>
</feature>
<feature type="compositionally biased region" description="Low complexity" evidence="1">
    <location>
        <begin position="86"/>
        <end position="110"/>
    </location>
</feature>
<protein>
    <submittedName>
        <fullName evidence="2">Uncharacterized protein</fullName>
    </submittedName>
</protein>
<name>A0A9P8BSN5_9FUNG</name>
<dbReference type="InterPro" id="IPR036871">
    <property type="entry name" value="PX_dom_sf"/>
</dbReference>
<feature type="compositionally biased region" description="Polar residues" evidence="1">
    <location>
        <begin position="259"/>
        <end position="269"/>
    </location>
</feature>
<feature type="compositionally biased region" description="Basic and acidic residues" evidence="1">
    <location>
        <begin position="303"/>
        <end position="314"/>
    </location>
</feature>
<dbReference type="SUPFAM" id="SSF64268">
    <property type="entry name" value="PX domain"/>
    <property type="match status" value="1"/>
</dbReference>
<gene>
    <name evidence="2" type="ORF">KI688_012624</name>
</gene>
<feature type="compositionally biased region" description="Low complexity" evidence="1">
    <location>
        <begin position="315"/>
        <end position="325"/>
    </location>
</feature>
<sequence length="603" mass="65695">MVCRSMRQQELDRYLQTLFTLESIVIQCRLVSEFFGTWKTDLQCLLRQEDQNPLAPHTIPLLAPTPTKRPASSNSSSSTVNPRIRSNSSLSTPPWSSDNMSSSSSVDTSPAPSPTMSPSPENKRGCSLWDVRMDLLDSSAVDRCNIVSPPGSSFHSSYGSEHSDDASSYYTYASDDESDTYSIIMSKFPETPSTLQTSTSLQNSTEFIQRLPSPSSSFPTHFSSSSSPHLPLPRALPVAPSMTSIVPQHKTPRSFGEGTLQSELSSPLNSIPPRTVSLVVSNPGSGSGPSIPHRRPSSLNPEARSRRARQDHTRTPSNPINNACNNNCNNSTAPISIPPKPATRLLAKAQAYVSTSPLYTGPPLTVPIRSISKPTQSITIQPQEKMAKEKTPMTLTPRVIPKATTTSRAPLKPKPAKTSTAPLDIKAPTPAKRILKSQKPPSIVADCMAGISNFTINLNATSGLDSSACANLQSPSETRPSQSIIATLNHAHAQKQLSAQKITLAHQRQQPVRFMATIKVVVNAHLIIALKILEEETEFLLSVPDLRLRVMNKFRRMSMAISDEFDLVWDGGNGSQVVLKNDEEIQKALKASVNNKLTLRCVF</sequence>